<proteinExistence type="predicted"/>
<gene>
    <name evidence="1" type="ORF">K443DRAFT_318215</name>
</gene>
<keyword evidence="2" id="KW-1185">Reference proteome</keyword>
<dbReference type="Proteomes" id="UP000054477">
    <property type="component" value="Unassembled WGS sequence"/>
</dbReference>
<dbReference type="AlphaFoldDB" id="A0A0C9YCM4"/>
<dbReference type="HOGENOM" id="CLU_2498199_0_0_1"/>
<reference evidence="2" key="2">
    <citation type="submission" date="2015-01" db="EMBL/GenBank/DDBJ databases">
        <title>Evolutionary Origins and Diversification of the Mycorrhizal Mutualists.</title>
        <authorList>
            <consortium name="DOE Joint Genome Institute"/>
            <consortium name="Mycorrhizal Genomics Consortium"/>
            <person name="Kohler A."/>
            <person name="Kuo A."/>
            <person name="Nagy L.G."/>
            <person name="Floudas D."/>
            <person name="Copeland A."/>
            <person name="Barry K.W."/>
            <person name="Cichocki N."/>
            <person name="Veneault-Fourrey C."/>
            <person name="LaButti K."/>
            <person name="Lindquist E.A."/>
            <person name="Lipzen A."/>
            <person name="Lundell T."/>
            <person name="Morin E."/>
            <person name="Murat C."/>
            <person name="Riley R."/>
            <person name="Ohm R."/>
            <person name="Sun H."/>
            <person name="Tunlid A."/>
            <person name="Henrissat B."/>
            <person name="Grigoriev I.V."/>
            <person name="Hibbett D.S."/>
            <person name="Martin F."/>
        </authorList>
    </citation>
    <scope>NUCLEOTIDE SEQUENCE [LARGE SCALE GENOMIC DNA]</scope>
    <source>
        <strain evidence="2">LaAM-08-1</strain>
    </source>
</reference>
<reference evidence="1 2" key="1">
    <citation type="submission" date="2014-04" db="EMBL/GenBank/DDBJ databases">
        <authorList>
            <consortium name="DOE Joint Genome Institute"/>
            <person name="Kuo A."/>
            <person name="Kohler A."/>
            <person name="Nagy L.G."/>
            <person name="Floudas D."/>
            <person name="Copeland A."/>
            <person name="Barry K.W."/>
            <person name="Cichocki N."/>
            <person name="Veneault-Fourrey C."/>
            <person name="LaButti K."/>
            <person name="Lindquist E.A."/>
            <person name="Lipzen A."/>
            <person name="Lundell T."/>
            <person name="Morin E."/>
            <person name="Murat C."/>
            <person name="Sun H."/>
            <person name="Tunlid A."/>
            <person name="Henrissat B."/>
            <person name="Grigoriev I.V."/>
            <person name="Hibbett D.S."/>
            <person name="Martin F."/>
            <person name="Nordberg H.P."/>
            <person name="Cantor M.N."/>
            <person name="Hua S.X."/>
        </authorList>
    </citation>
    <scope>NUCLEOTIDE SEQUENCE [LARGE SCALE GENOMIC DNA]</scope>
    <source>
        <strain evidence="1 2">LaAM-08-1</strain>
    </source>
</reference>
<accession>A0A0C9YCM4</accession>
<sequence length="86" mass="9644">MLNILTFPCSSSTGCSIHPRLRPISLHQLLLQTPAIVGVGEACCGSCRDWKCSPCCMRLYPCLSSTQNKMDWCYVRRGRLSGRCYL</sequence>
<organism evidence="1 2">
    <name type="scientific">Laccaria amethystina LaAM-08-1</name>
    <dbReference type="NCBI Taxonomy" id="1095629"/>
    <lineage>
        <taxon>Eukaryota</taxon>
        <taxon>Fungi</taxon>
        <taxon>Dikarya</taxon>
        <taxon>Basidiomycota</taxon>
        <taxon>Agaricomycotina</taxon>
        <taxon>Agaricomycetes</taxon>
        <taxon>Agaricomycetidae</taxon>
        <taxon>Agaricales</taxon>
        <taxon>Agaricineae</taxon>
        <taxon>Hydnangiaceae</taxon>
        <taxon>Laccaria</taxon>
    </lineage>
</organism>
<protein>
    <submittedName>
        <fullName evidence="1">Uncharacterized protein</fullName>
    </submittedName>
</protein>
<name>A0A0C9YCM4_9AGAR</name>
<dbReference type="EMBL" id="KN838556">
    <property type="protein sequence ID" value="KIK05933.1"/>
    <property type="molecule type" value="Genomic_DNA"/>
</dbReference>
<evidence type="ECO:0000313" key="1">
    <source>
        <dbReference type="EMBL" id="KIK05933.1"/>
    </source>
</evidence>
<evidence type="ECO:0000313" key="2">
    <source>
        <dbReference type="Proteomes" id="UP000054477"/>
    </source>
</evidence>